<dbReference type="InterPro" id="IPR031964">
    <property type="entry name" value="CARD_dom"/>
</dbReference>
<name>A0A9F2R892_PYTBI</name>
<dbReference type="RefSeq" id="XP_007439694.1">
    <property type="nucleotide sequence ID" value="XM_007439632.3"/>
</dbReference>
<evidence type="ECO:0000259" key="8">
    <source>
        <dbReference type="Pfam" id="PF16739"/>
    </source>
</evidence>
<feature type="region of interest" description="Disordered" evidence="6">
    <location>
        <begin position="272"/>
        <end position="312"/>
    </location>
</feature>
<evidence type="ECO:0000256" key="6">
    <source>
        <dbReference type="SAM" id="MobiDB-lite"/>
    </source>
</evidence>
<reference evidence="10" key="1">
    <citation type="submission" date="2025-08" db="UniProtKB">
        <authorList>
            <consortium name="RefSeq"/>
        </authorList>
    </citation>
    <scope>IDENTIFICATION</scope>
    <source>
        <tissue evidence="10">Liver</tissue>
    </source>
</reference>
<feature type="compositionally biased region" description="Basic and acidic residues" evidence="6">
    <location>
        <begin position="170"/>
        <end position="179"/>
    </location>
</feature>
<dbReference type="Gene3D" id="1.10.533.10">
    <property type="entry name" value="Death Domain, Fas"/>
    <property type="match status" value="1"/>
</dbReference>
<evidence type="ECO:0000256" key="7">
    <source>
        <dbReference type="SAM" id="Phobius"/>
    </source>
</evidence>
<feature type="region of interest" description="Disordered" evidence="6">
    <location>
        <begin position="360"/>
        <end position="584"/>
    </location>
</feature>
<feature type="compositionally biased region" description="Polar residues" evidence="6">
    <location>
        <begin position="520"/>
        <end position="556"/>
    </location>
</feature>
<sequence>MSARANVFAQNKVKQHINDNFSRFQRIQVKQLLRLRCFTDIDKQKISATCDWDGNNQAVFVFFQHLWAREGWVLLLIEALREDHMGDLAEELQQVYDRYLPPSPRTSPAASSPPAAHIPSDASLRPQTNERSSHGVASPSAVPVSPLGFATPTTNTPTQDMGDYHTPVQENHHPAEKSKLVVKPQATDKAREPDFSPPSNSNAASNIRAAVRGEKATDAQVALPEKESPSIPGPVEERPLLPPMASTTGVGSVEQKWDRRQHHPVMVKNESMGNVHRPEDSTTVSALPTDASGNQPEEDYYSTDSFVLAPGNQRESEAKDLLRERRVHILRVDQNQDWLENQATENQPVVDNLQSSLDAKKKRLPASHRSAEDPTQLLSTDHSTRSSSANSAQLSLKQTGTKPPSQVPNTTSDQQFHPPSSDLGGSSPIDKMPPNPSMKFSAARGDTYSDDFKYTIEEKKPLREPDRMDTLPVGQEQAMETRPSAGVDCKRKNHIFYSNHTEDDMPSKPGVLSSVPGETAESTKAYSGTSERLCISNSDPILVSDTSSVGNPTANTLWGRKGVSSPGDASLPPKDENGEDETSIRTHNLQVVENPSMDLMGAPEMVPLGEASPHPSSRAFPDPTSECQPEKKAKDLSRASLPDEKAEAGTGWTANNSVLLFVGFALASVAVVAFVLYKKK</sequence>
<keyword evidence="1" id="KW-1017">Isopeptide bond</keyword>
<feature type="compositionally biased region" description="Polar residues" evidence="6">
    <location>
        <begin position="281"/>
        <end position="295"/>
    </location>
</feature>
<dbReference type="OrthoDB" id="9909785at2759"/>
<evidence type="ECO:0000256" key="2">
    <source>
        <dbReference type="ARBA" id="ARBA00022553"/>
    </source>
</evidence>
<dbReference type="AlphaFoldDB" id="A0A9F2R892"/>
<keyword evidence="5" id="KW-0391">Immunity</keyword>
<accession>A0A9F2R892</accession>
<feature type="region of interest" description="Disordered" evidence="6">
    <location>
        <begin position="99"/>
        <end position="255"/>
    </location>
</feature>
<feature type="compositionally biased region" description="Basic and acidic residues" evidence="6">
    <location>
        <begin position="628"/>
        <end position="647"/>
    </location>
</feature>
<keyword evidence="7" id="KW-0812">Transmembrane</keyword>
<evidence type="ECO:0000313" key="10">
    <source>
        <dbReference type="RefSeq" id="XP_007439694.1"/>
    </source>
</evidence>
<evidence type="ECO:0000256" key="1">
    <source>
        <dbReference type="ARBA" id="ARBA00022499"/>
    </source>
</evidence>
<feature type="transmembrane region" description="Helical" evidence="7">
    <location>
        <begin position="658"/>
        <end position="677"/>
    </location>
</feature>
<dbReference type="GO" id="GO:0005737">
    <property type="term" value="C:cytoplasm"/>
    <property type="evidence" value="ECO:0007669"/>
    <property type="project" value="UniProtKB-ARBA"/>
</dbReference>
<keyword evidence="2" id="KW-0597">Phosphoprotein</keyword>
<evidence type="ECO:0000256" key="5">
    <source>
        <dbReference type="ARBA" id="ARBA00022859"/>
    </source>
</evidence>
<feature type="domain" description="Caspase recruitment" evidence="8">
    <location>
        <begin position="12"/>
        <end position="95"/>
    </location>
</feature>
<keyword evidence="9" id="KW-1185">Reference proteome</keyword>
<keyword evidence="7" id="KW-1133">Transmembrane helix</keyword>
<feature type="compositionally biased region" description="Low complexity" evidence="6">
    <location>
        <begin position="106"/>
        <end position="123"/>
    </location>
</feature>
<dbReference type="InterPro" id="IPR011029">
    <property type="entry name" value="DEATH-like_dom_sf"/>
</dbReference>
<keyword evidence="7" id="KW-0472">Membrane</keyword>
<gene>
    <name evidence="10" type="primary">MAVS</name>
</gene>
<evidence type="ECO:0000256" key="4">
    <source>
        <dbReference type="ARBA" id="ARBA00022843"/>
    </source>
</evidence>
<keyword evidence="3" id="KW-0399">Innate immunity</keyword>
<feature type="compositionally biased region" description="Low complexity" evidence="6">
    <location>
        <begin position="197"/>
        <end position="206"/>
    </location>
</feature>
<feature type="region of interest" description="Disordered" evidence="6">
    <location>
        <begin position="608"/>
        <end position="649"/>
    </location>
</feature>
<organism evidence="9 10">
    <name type="scientific">Python bivittatus</name>
    <name type="common">Burmese python</name>
    <name type="synonym">Python molurus bivittatus</name>
    <dbReference type="NCBI Taxonomy" id="176946"/>
    <lineage>
        <taxon>Eukaryota</taxon>
        <taxon>Metazoa</taxon>
        <taxon>Chordata</taxon>
        <taxon>Craniata</taxon>
        <taxon>Vertebrata</taxon>
        <taxon>Euteleostomi</taxon>
        <taxon>Lepidosauria</taxon>
        <taxon>Squamata</taxon>
        <taxon>Bifurcata</taxon>
        <taxon>Unidentata</taxon>
        <taxon>Episquamata</taxon>
        <taxon>Toxicofera</taxon>
        <taxon>Serpentes</taxon>
        <taxon>Henophidia</taxon>
        <taxon>Pythonidae</taxon>
        <taxon>Python</taxon>
    </lineage>
</organism>
<proteinExistence type="predicted"/>
<evidence type="ECO:0000313" key="9">
    <source>
        <dbReference type="Proteomes" id="UP000695026"/>
    </source>
</evidence>
<dbReference type="GeneID" id="103057375"/>
<dbReference type="Pfam" id="PF16739">
    <property type="entry name" value="CARD_2"/>
    <property type="match status" value="1"/>
</dbReference>
<dbReference type="CTD" id="57506"/>
<dbReference type="Proteomes" id="UP000695026">
    <property type="component" value="Unplaced"/>
</dbReference>
<dbReference type="GO" id="GO:0045087">
    <property type="term" value="P:innate immune response"/>
    <property type="evidence" value="ECO:0007669"/>
    <property type="project" value="UniProtKB-KW"/>
</dbReference>
<keyword evidence="4" id="KW-0832">Ubl conjugation</keyword>
<feature type="compositionally biased region" description="Polar residues" evidence="6">
    <location>
        <begin position="376"/>
        <end position="418"/>
    </location>
</feature>
<evidence type="ECO:0000256" key="3">
    <source>
        <dbReference type="ARBA" id="ARBA00022588"/>
    </source>
</evidence>
<feature type="compositionally biased region" description="Basic and acidic residues" evidence="6">
    <location>
        <begin position="450"/>
        <end position="469"/>
    </location>
</feature>
<protein>
    <submittedName>
        <fullName evidence="10">Mitochondrial antiviral-signaling protein isoform X2</fullName>
    </submittedName>
</protein>